<proteinExistence type="inferred from homology"/>
<sequence>MRRALIVVDVQNDFCEGGSLAVAGGADVAAAITELIGQAAGSGYRHVVATRDHHIAPGGHFADNPDYVHSWPAHCVAGTEGVGFHPNFAPAVASGAVDAVFDKGAYSAAYSGFEGTDENGATLADWLRARGIEEVDVVGIATDHCVRATALDAASEGFRTHVLLDLTAGVAQHTTDKALESLREAGVQLTGKPVVNA</sequence>
<reference evidence="9 10" key="1">
    <citation type="submission" date="2019-04" db="EMBL/GenBank/DDBJ databases">
        <title>Streptomyces sp. nov. Bv016 isolated from bark of Buahinia variegata.</title>
        <authorList>
            <person name="Kanchanasin P."/>
            <person name="Tanasupawat S."/>
            <person name="Yuki M."/>
            <person name="Kudo T."/>
        </authorList>
    </citation>
    <scope>NUCLEOTIDE SEQUENCE [LARGE SCALE GENOMIC DNA]</scope>
    <source>
        <strain evidence="9 10">Bv016</strain>
    </source>
</reference>
<evidence type="ECO:0000256" key="6">
    <source>
        <dbReference type="ARBA" id="ARBA00039017"/>
    </source>
</evidence>
<evidence type="ECO:0000256" key="1">
    <source>
        <dbReference type="ARBA" id="ARBA00006336"/>
    </source>
</evidence>
<evidence type="ECO:0000256" key="4">
    <source>
        <dbReference type="ARBA" id="ARBA00022801"/>
    </source>
</evidence>
<dbReference type="PANTHER" id="PTHR11080:SF2">
    <property type="entry name" value="LD05707P"/>
    <property type="match status" value="1"/>
</dbReference>
<dbReference type="PANTHER" id="PTHR11080">
    <property type="entry name" value="PYRAZINAMIDASE/NICOTINAMIDASE"/>
    <property type="match status" value="1"/>
</dbReference>
<dbReference type="InterPro" id="IPR036380">
    <property type="entry name" value="Isochorismatase-like_sf"/>
</dbReference>
<keyword evidence="4" id="KW-0378">Hydrolase</keyword>
<name>A0A4Z1CU65_9ACTN</name>
<evidence type="ECO:0000313" key="9">
    <source>
        <dbReference type="EMBL" id="TGN72426.1"/>
    </source>
</evidence>
<dbReference type="AlphaFoldDB" id="A0A4Z1CU65"/>
<keyword evidence="2" id="KW-0662">Pyridine nucleotide biosynthesis</keyword>
<evidence type="ECO:0000256" key="5">
    <source>
        <dbReference type="ARBA" id="ARBA00037900"/>
    </source>
</evidence>
<dbReference type="InterPro" id="IPR000868">
    <property type="entry name" value="Isochorismatase-like_dom"/>
</dbReference>
<organism evidence="9 10">
    <name type="scientific">Streptomyces bauhiniae</name>
    <dbReference type="NCBI Taxonomy" id="2340725"/>
    <lineage>
        <taxon>Bacteria</taxon>
        <taxon>Bacillati</taxon>
        <taxon>Actinomycetota</taxon>
        <taxon>Actinomycetes</taxon>
        <taxon>Kitasatosporales</taxon>
        <taxon>Streptomycetaceae</taxon>
        <taxon>Streptomyces</taxon>
    </lineage>
</organism>
<feature type="domain" description="Isochorismatase-like" evidence="8">
    <location>
        <begin position="4"/>
        <end position="190"/>
    </location>
</feature>
<evidence type="ECO:0000256" key="7">
    <source>
        <dbReference type="ARBA" id="ARBA00043224"/>
    </source>
</evidence>
<protein>
    <recommendedName>
        <fullName evidence="6">nicotinamidase</fullName>
        <ecNumber evidence="6">3.5.1.19</ecNumber>
    </recommendedName>
    <alternativeName>
        <fullName evidence="7">Nicotinamide deamidase</fullName>
    </alternativeName>
</protein>
<comment type="pathway">
    <text evidence="5">Cofactor biosynthesis; nicotinate biosynthesis; nicotinate from nicotinamide: step 1/1.</text>
</comment>
<keyword evidence="10" id="KW-1185">Reference proteome</keyword>
<dbReference type="Gene3D" id="3.40.50.850">
    <property type="entry name" value="Isochorismatase-like"/>
    <property type="match status" value="1"/>
</dbReference>
<dbReference type="EC" id="3.5.1.19" evidence="6"/>
<dbReference type="GO" id="GO:0019363">
    <property type="term" value="P:pyridine nucleotide biosynthetic process"/>
    <property type="evidence" value="ECO:0007669"/>
    <property type="project" value="UniProtKB-KW"/>
</dbReference>
<dbReference type="GeneID" id="95451739"/>
<dbReference type="GO" id="GO:0046872">
    <property type="term" value="F:metal ion binding"/>
    <property type="evidence" value="ECO:0007669"/>
    <property type="project" value="UniProtKB-KW"/>
</dbReference>
<gene>
    <name evidence="9" type="ORF">E5083_29620</name>
</gene>
<comment type="similarity">
    <text evidence="1">Belongs to the isochorismatase family.</text>
</comment>
<evidence type="ECO:0000259" key="8">
    <source>
        <dbReference type="Pfam" id="PF00857"/>
    </source>
</evidence>
<dbReference type="Pfam" id="PF00857">
    <property type="entry name" value="Isochorismatase"/>
    <property type="match status" value="1"/>
</dbReference>
<evidence type="ECO:0000256" key="3">
    <source>
        <dbReference type="ARBA" id="ARBA00022723"/>
    </source>
</evidence>
<evidence type="ECO:0000256" key="2">
    <source>
        <dbReference type="ARBA" id="ARBA00022642"/>
    </source>
</evidence>
<accession>A0A4Z1CU65</accession>
<dbReference type="GO" id="GO:0008936">
    <property type="term" value="F:nicotinamidase activity"/>
    <property type="evidence" value="ECO:0007669"/>
    <property type="project" value="UniProtKB-EC"/>
</dbReference>
<dbReference type="InterPro" id="IPR052347">
    <property type="entry name" value="Isochorismatase_Nicotinamidase"/>
</dbReference>
<dbReference type="EMBL" id="SRRT01000011">
    <property type="protein sequence ID" value="TGN72426.1"/>
    <property type="molecule type" value="Genomic_DNA"/>
</dbReference>
<dbReference type="Proteomes" id="UP000298159">
    <property type="component" value="Unassembled WGS sequence"/>
</dbReference>
<evidence type="ECO:0000313" key="10">
    <source>
        <dbReference type="Proteomes" id="UP000298159"/>
    </source>
</evidence>
<keyword evidence="3" id="KW-0479">Metal-binding</keyword>
<dbReference type="SUPFAM" id="SSF52499">
    <property type="entry name" value="Isochorismatase-like hydrolases"/>
    <property type="match status" value="1"/>
</dbReference>
<dbReference type="RefSeq" id="WP_135788751.1">
    <property type="nucleotide sequence ID" value="NZ_SRRT01000011.1"/>
</dbReference>
<comment type="caution">
    <text evidence="9">The sequence shown here is derived from an EMBL/GenBank/DDBJ whole genome shotgun (WGS) entry which is preliminary data.</text>
</comment>